<dbReference type="PATRIC" id="fig|220754.4.peg.1144"/>
<dbReference type="AlphaFoldDB" id="A0A0C2VYS2"/>
<dbReference type="InterPro" id="IPR037522">
    <property type="entry name" value="HD_GYP_dom"/>
</dbReference>
<accession>A0A0C2VYS2</accession>
<dbReference type="PANTHER" id="PTHR45228:SF1">
    <property type="entry name" value="CYCLIC DI-GMP PHOSPHODIESTERASE TM_0186"/>
    <property type="match status" value="1"/>
</dbReference>
<dbReference type="InterPro" id="IPR003018">
    <property type="entry name" value="GAF"/>
</dbReference>
<feature type="domain" description="HD-GYP" evidence="1">
    <location>
        <begin position="181"/>
        <end position="378"/>
    </location>
</feature>
<protein>
    <recommendedName>
        <fullName evidence="1">HD-GYP domain-containing protein</fullName>
    </recommendedName>
</protein>
<dbReference type="SMART" id="SM00471">
    <property type="entry name" value="HDc"/>
    <property type="match status" value="1"/>
</dbReference>
<dbReference type="Pfam" id="PF01590">
    <property type="entry name" value="GAF"/>
    <property type="match status" value="1"/>
</dbReference>
<dbReference type="RefSeq" id="WP_041055888.1">
    <property type="nucleotide sequence ID" value="NZ_JXRR01000010.1"/>
</dbReference>
<evidence type="ECO:0000259" key="1">
    <source>
        <dbReference type="PROSITE" id="PS51832"/>
    </source>
</evidence>
<dbReference type="OrthoDB" id="9759601at2"/>
<dbReference type="SMART" id="SM00065">
    <property type="entry name" value="GAF"/>
    <property type="match status" value="1"/>
</dbReference>
<reference evidence="2 3" key="1">
    <citation type="submission" date="2015-01" db="EMBL/GenBank/DDBJ databases">
        <title>Jeotgalibacillus campisalis genome sequencing.</title>
        <authorList>
            <person name="Goh K.M."/>
            <person name="Chan K.-G."/>
            <person name="Yaakop A.S."/>
            <person name="Ee R."/>
            <person name="Gan H.M."/>
            <person name="Chan C.S."/>
        </authorList>
    </citation>
    <scope>NUCLEOTIDE SEQUENCE [LARGE SCALE GENOMIC DNA]</scope>
    <source>
        <strain evidence="2 3">SF-57</strain>
    </source>
</reference>
<dbReference type="PANTHER" id="PTHR45228">
    <property type="entry name" value="CYCLIC DI-GMP PHOSPHODIESTERASE TM_0186-RELATED"/>
    <property type="match status" value="1"/>
</dbReference>
<proteinExistence type="predicted"/>
<dbReference type="SUPFAM" id="SSF55781">
    <property type="entry name" value="GAF domain-like"/>
    <property type="match status" value="1"/>
</dbReference>
<dbReference type="Proteomes" id="UP000031972">
    <property type="component" value="Unassembled WGS sequence"/>
</dbReference>
<organism evidence="2 3">
    <name type="scientific">Jeotgalibacillus campisalis</name>
    <dbReference type="NCBI Taxonomy" id="220754"/>
    <lineage>
        <taxon>Bacteria</taxon>
        <taxon>Bacillati</taxon>
        <taxon>Bacillota</taxon>
        <taxon>Bacilli</taxon>
        <taxon>Bacillales</taxon>
        <taxon>Caryophanaceae</taxon>
        <taxon>Jeotgalibacillus</taxon>
    </lineage>
</organism>
<dbReference type="Gene3D" id="1.10.3210.10">
    <property type="entry name" value="Hypothetical protein af1432"/>
    <property type="match status" value="1"/>
</dbReference>
<dbReference type="InterPro" id="IPR003607">
    <property type="entry name" value="HD/PDEase_dom"/>
</dbReference>
<dbReference type="Pfam" id="PF13487">
    <property type="entry name" value="HD_5"/>
    <property type="match status" value="1"/>
</dbReference>
<dbReference type="Gene3D" id="3.30.450.40">
    <property type="match status" value="1"/>
</dbReference>
<evidence type="ECO:0000313" key="2">
    <source>
        <dbReference type="EMBL" id="KIL49088.1"/>
    </source>
</evidence>
<name>A0A0C2VYS2_9BACL</name>
<dbReference type="CDD" id="cd00077">
    <property type="entry name" value="HDc"/>
    <property type="match status" value="1"/>
</dbReference>
<dbReference type="EMBL" id="JXRR01000010">
    <property type="protein sequence ID" value="KIL49088.1"/>
    <property type="molecule type" value="Genomic_DNA"/>
</dbReference>
<gene>
    <name evidence="2" type="ORF">KR50_11230</name>
</gene>
<dbReference type="PROSITE" id="PS51832">
    <property type="entry name" value="HD_GYP"/>
    <property type="match status" value="1"/>
</dbReference>
<evidence type="ECO:0000313" key="3">
    <source>
        <dbReference type="Proteomes" id="UP000031972"/>
    </source>
</evidence>
<dbReference type="InterPro" id="IPR029016">
    <property type="entry name" value="GAF-like_dom_sf"/>
</dbReference>
<keyword evidence="3" id="KW-1185">Reference proteome</keyword>
<sequence length="381" mass="42795">MNWETLSGNKKLTELQAEEILEIMFDFAAKIAHENNLNKLHLLMADLGKKLIQADRCTLWLVDEERQLMWAKVAHGLDRIEVPINAGLVGYALSTGDPVVVNNAYNDPRFNPAVDKVTGYVTKSVLCIPIRNDKGQLIGVYQAINKLTEQGTFTVKDVKHLSLAASYTGQSIEKAMLYAEMIETQKEIIFTMGEISENRSQETGQHVKRVAKYSRLLASLYGLSEEECYIIELASPMHDIGKVSIPDEILKKPGKLTPEEFEKMKTHASVGYNIFRGSKRTILQAAAIIAEQHHERWDGRGYPNGLSGGDIHLYGRITALADVFDALGTARVYKKQWSMEAILRLIKEEGGKHFDPALVDLFLTNFHLFLEIKNSYKDGNA</sequence>
<dbReference type="InterPro" id="IPR052020">
    <property type="entry name" value="Cyclic_di-GMP/3'3'-cGAMP_PDE"/>
</dbReference>
<dbReference type="SUPFAM" id="SSF109604">
    <property type="entry name" value="HD-domain/PDEase-like"/>
    <property type="match status" value="1"/>
</dbReference>
<comment type="caution">
    <text evidence="2">The sequence shown here is derived from an EMBL/GenBank/DDBJ whole genome shotgun (WGS) entry which is preliminary data.</text>
</comment>